<accession>A0ABD1HDY5</accession>
<dbReference type="Proteomes" id="UP001567538">
    <property type="component" value="Unassembled WGS sequence"/>
</dbReference>
<sequence length="186" mass="20965">MSSTTSLLTNAAKDLINSISFILWCIPYSLILTIQDFSSCFRRAFHLLYHRACLDFSQKSSRVLSTEGSISLPPPAAKVTGDDVGVVMRRLRLPHREPFSQDSVEDIQGMFERAEPLLDEVREAFRVFDENDDGFVDAEELKKVMSSLGLVGLSQQECERMIMVFDDDGDGRISFGEFVKIIEESV</sequence>
<dbReference type="PANTHER" id="PTHR10891">
    <property type="entry name" value="EF-HAND CALCIUM-BINDING DOMAIN CONTAINING PROTEIN"/>
    <property type="match status" value="1"/>
</dbReference>
<feature type="transmembrane region" description="Helical" evidence="4">
    <location>
        <begin position="15"/>
        <end position="34"/>
    </location>
</feature>
<evidence type="ECO:0000313" key="6">
    <source>
        <dbReference type="EMBL" id="KAL1553478.1"/>
    </source>
</evidence>
<name>A0ABD1HDY5_SALDI</name>
<dbReference type="PROSITE" id="PS50222">
    <property type="entry name" value="EF_HAND_2"/>
    <property type="match status" value="2"/>
</dbReference>
<dbReference type="PROSITE" id="PS00018">
    <property type="entry name" value="EF_HAND_1"/>
    <property type="match status" value="2"/>
</dbReference>
<dbReference type="SUPFAM" id="SSF47473">
    <property type="entry name" value="EF-hand"/>
    <property type="match status" value="1"/>
</dbReference>
<dbReference type="EMBL" id="JBEAFC010000006">
    <property type="protein sequence ID" value="KAL1553478.1"/>
    <property type="molecule type" value="Genomic_DNA"/>
</dbReference>
<evidence type="ECO:0000259" key="5">
    <source>
        <dbReference type="PROSITE" id="PS50222"/>
    </source>
</evidence>
<dbReference type="Pfam" id="PF13499">
    <property type="entry name" value="EF-hand_7"/>
    <property type="match status" value="1"/>
</dbReference>
<evidence type="ECO:0000256" key="1">
    <source>
        <dbReference type="ARBA" id="ARBA00022723"/>
    </source>
</evidence>
<evidence type="ECO:0000256" key="2">
    <source>
        <dbReference type="ARBA" id="ARBA00022737"/>
    </source>
</evidence>
<proteinExistence type="predicted"/>
<keyword evidence="4" id="KW-1133">Transmembrane helix</keyword>
<dbReference type="InterPro" id="IPR002048">
    <property type="entry name" value="EF_hand_dom"/>
</dbReference>
<dbReference type="InterPro" id="IPR039647">
    <property type="entry name" value="EF_hand_pair_protein_CML-like"/>
</dbReference>
<dbReference type="AlphaFoldDB" id="A0ABD1HDY5"/>
<keyword evidence="3" id="KW-0106">Calcium</keyword>
<dbReference type="InterPro" id="IPR011992">
    <property type="entry name" value="EF-hand-dom_pair"/>
</dbReference>
<dbReference type="Gene3D" id="1.10.238.10">
    <property type="entry name" value="EF-hand"/>
    <property type="match status" value="1"/>
</dbReference>
<organism evidence="6 7">
    <name type="scientific">Salvia divinorum</name>
    <name type="common">Maria pastora</name>
    <name type="synonym">Diviner's sage</name>
    <dbReference type="NCBI Taxonomy" id="28513"/>
    <lineage>
        <taxon>Eukaryota</taxon>
        <taxon>Viridiplantae</taxon>
        <taxon>Streptophyta</taxon>
        <taxon>Embryophyta</taxon>
        <taxon>Tracheophyta</taxon>
        <taxon>Spermatophyta</taxon>
        <taxon>Magnoliopsida</taxon>
        <taxon>eudicotyledons</taxon>
        <taxon>Gunneridae</taxon>
        <taxon>Pentapetalae</taxon>
        <taxon>asterids</taxon>
        <taxon>lamiids</taxon>
        <taxon>Lamiales</taxon>
        <taxon>Lamiaceae</taxon>
        <taxon>Nepetoideae</taxon>
        <taxon>Mentheae</taxon>
        <taxon>Salviinae</taxon>
        <taxon>Salvia</taxon>
        <taxon>Salvia subgen. Calosphace</taxon>
    </lineage>
</organism>
<dbReference type="FunFam" id="1.10.238.10:FF:000001">
    <property type="entry name" value="Calmodulin 1"/>
    <property type="match status" value="1"/>
</dbReference>
<protein>
    <submittedName>
        <fullName evidence="6">Calcium-binding protein CML47</fullName>
    </submittedName>
</protein>
<keyword evidence="1" id="KW-0479">Metal-binding</keyword>
<keyword evidence="2" id="KW-0677">Repeat</keyword>
<feature type="domain" description="EF-hand" evidence="5">
    <location>
        <begin position="153"/>
        <end position="186"/>
    </location>
</feature>
<keyword evidence="4" id="KW-0472">Membrane</keyword>
<keyword evidence="7" id="KW-1185">Reference proteome</keyword>
<dbReference type="SMART" id="SM00054">
    <property type="entry name" value="EFh"/>
    <property type="match status" value="2"/>
</dbReference>
<evidence type="ECO:0000256" key="4">
    <source>
        <dbReference type="SAM" id="Phobius"/>
    </source>
</evidence>
<gene>
    <name evidence="6" type="ORF">AAHA92_14148</name>
</gene>
<dbReference type="InterPro" id="IPR018247">
    <property type="entry name" value="EF_Hand_1_Ca_BS"/>
</dbReference>
<dbReference type="CDD" id="cd00051">
    <property type="entry name" value="EFh"/>
    <property type="match status" value="1"/>
</dbReference>
<dbReference type="GO" id="GO:0046872">
    <property type="term" value="F:metal ion binding"/>
    <property type="evidence" value="ECO:0007669"/>
    <property type="project" value="UniProtKB-KW"/>
</dbReference>
<reference evidence="6 7" key="1">
    <citation type="submission" date="2024-06" db="EMBL/GenBank/DDBJ databases">
        <title>A chromosome level genome sequence of Diviner's sage (Salvia divinorum).</title>
        <authorList>
            <person name="Ford S.A."/>
            <person name="Ro D.-K."/>
            <person name="Ness R.W."/>
            <person name="Phillips M.A."/>
        </authorList>
    </citation>
    <scope>NUCLEOTIDE SEQUENCE [LARGE SCALE GENOMIC DNA]</scope>
    <source>
        <strain evidence="6">SAF-2024a</strain>
        <tissue evidence="6">Leaf</tissue>
    </source>
</reference>
<feature type="domain" description="EF-hand" evidence="5">
    <location>
        <begin position="116"/>
        <end position="151"/>
    </location>
</feature>
<evidence type="ECO:0000256" key="3">
    <source>
        <dbReference type="ARBA" id="ARBA00022837"/>
    </source>
</evidence>
<comment type="caution">
    <text evidence="6">The sequence shown here is derived from an EMBL/GenBank/DDBJ whole genome shotgun (WGS) entry which is preliminary data.</text>
</comment>
<evidence type="ECO:0000313" key="7">
    <source>
        <dbReference type="Proteomes" id="UP001567538"/>
    </source>
</evidence>
<keyword evidence="4" id="KW-0812">Transmembrane</keyword>